<dbReference type="WBParaSite" id="Gr19_v10_g1610.t1">
    <property type="protein sequence ID" value="Gr19_v10_g1610.t1"/>
    <property type="gene ID" value="Gr19_v10_g1610"/>
</dbReference>
<feature type="transmembrane region" description="Helical" evidence="6">
    <location>
        <begin position="37"/>
        <end position="58"/>
    </location>
</feature>
<evidence type="ECO:0000313" key="8">
    <source>
        <dbReference type="WBParaSite" id="Gr19_v10_g1610.t1"/>
    </source>
</evidence>
<evidence type="ECO:0000256" key="1">
    <source>
        <dbReference type="ARBA" id="ARBA00004141"/>
    </source>
</evidence>
<reference evidence="8" key="1">
    <citation type="submission" date="2022-11" db="UniProtKB">
        <authorList>
            <consortium name="WormBaseParasite"/>
        </authorList>
    </citation>
    <scope>IDENTIFICATION</scope>
</reference>
<dbReference type="PANTHER" id="PTHR13317:SF4">
    <property type="entry name" value="TRANSMEMBRANE ANTERIOR POSTERIOR TRANSFORMATION PROTEIN 1 HOMOLOG"/>
    <property type="match status" value="1"/>
</dbReference>
<name>A0A914HCJ1_GLORO</name>
<accession>A0A914HCJ1</accession>
<dbReference type="GO" id="GO:0036064">
    <property type="term" value="C:ciliary basal body"/>
    <property type="evidence" value="ECO:0007669"/>
    <property type="project" value="TreeGrafter"/>
</dbReference>
<comment type="similarity">
    <text evidence="2">Belongs to the TAPT1 family.</text>
</comment>
<evidence type="ECO:0000256" key="5">
    <source>
        <dbReference type="ARBA" id="ARBA00023136"/>
    </source>
</evidence>
<organism evidence="7 8">
    <name type="scientific">Globodera rostochiensis</name>
    <name type="common">Golden nematode worm</name>
    <name type="synonym">Heterodera rostochiensis</name>
    <dbReference type="NCBI Taxonomy" id="31243"/>
    <lineage>
        <taxon>Eukaryota</taxon>
        <taxon>Metazoa</taxon>
        <taxon>Ecdysozoa</taxon>
        <taxon>Nematoda</taxon>
        <taxon>Chromadorea</taxon>
        <taxon>Rhabditida</taxon>
        <taxon>Tylenchina</taxon>
        <taxon>Tylenchomorpha</taxon>
        <taxon>Tylenchoidea</taxon>
        <taxon>Heteroderidae</taxon>
        <taxon>Heteroderinae</taxon>
        <taxon>Globodera</taxon>
    </lineage>
</organism>
<evidence type="ECO:0000256" key="4">
    <source>
        <dbReference type="ARBA" id="ARBA00022989"/>
    </source>
</evidence>
<dbReference type="InterPro" id="IPR008010">
    <property type="entry name" value="Tatp1"/>
</dbReference>
<sequence>MLEVADKLFSSFGQDILDALLWTVSERGSNKKFVSTVFHLTVAIIYAFCHTLIILLQATTLNVAFNSHNQSLLTIMMSNNFVELKGAVFKKFGKQNLFQMSCSDVRERFHTVILLVVVVLRNMTAVNWKLEHLYEMAPDLIMIIFAEHVVDWLKHAFITKFNEISAFVYREYTVTIAYDILRTHEPDSFSDFSDQVSRRMGFITILLIRVSCQSVDFENVFSISAFACAWLFLLFIKVFNGVSLYNKATDQVERFRSAMNKEGRRNSDDDQSRRLFPSMFPL</sequence>
<evidence type="ECO:0000256" key="6">
    <source>
        <dbReference type="SAM" id="Phobius"/>
    </source>
</evidence>
<dbReference type="PANTHER" id="PTHR13317">
    <property type="entry name" value="TRANSMEMBRANE ANTERIOR POSTERIOR TRANSFORMATION PROTEIN 1 HOMOLOG"/>
    <property type="match status" value="1"/>
</dbReference>
<dbReference type="GO" id="GO:0045724">
    <property type="term" value="P:positive regulation of cilium assembly"/>
    <property type="evidence" value="ECO:0007669"/>
    <property type="project" value="TreeGrafter"/>
</dbReference>
<keyword evidence="5 6" id="KW-0472">Membrane</keyword>
<comment type="subcellular location">
    <subcellularLocation>
        <location evidence="1">Membrane</location>
        <topology evidence="1">Multi-pass membrane protein</topology>
    </subcellularLocation>
</comment>
<protein>
    <submittedName>
        <fullName evidence="8">Uncharacterized protein</fullName>
    </submittedName>
</protein>
<evidence type="ECO:0000256" key="3">
    <source>
        <dbReference type="ARBA" id="ARBA00022692"/>
    </source>
</evidence>
<evidence type="ECO:0000313" key="7">
    <source>
        <dbReference type="Proteomes" id="UP000887572"/>
    </source>
</evidence>
<keyword evidence="4 6" id="KW-1133">Transmembrane helix</keyword>
<dbReference type="Proteomes" id="UP000887572">
    <property type="component" value="Unplaced"/>
</dbReference>
<keyword evidence="3 6" id="KW-0812">Transmembrane</keyword>
<proteinExistence type="inferred from homology"/>
<dbReference type="AlphaFoldDB" id="A0A914HCJ1"/>
<dbReference type="GO" id="GO:0005789">
    <property type="term" value="C:endoplasmic reticulum membrane"/>
    <property type="evidence" value="ECO:0007669"/>
    <property type="project" value="TreeGrafter"/>
</dbReference>
<feature type="transmembrane region" description="Helical" evidence="6">
    <location>
        <begin position="220"/>
        <end position="239"/>
    </location>
</feature>
<keyword evidence="7" id="KW-1185">Reference proteome</keyword>
<evidence type="ECO:0000256" key="2">
    <source>
        <dbReference type="ARBA" id="ARBA00008803"/>
    </source>
</evidence>
<dbReference type="Pfam" id="PF05346">
    <property type="entry name" value="DUF747"/>
    <property type="match status" value="1"/>
</dbReference>